<gene>
    <name evidence="1" type="ORF">RR48_04230</name>
</gene>
<organism evidence="1 2">
    <name type="scientific">Papilio machaon</name>
    <name type="common">Old World swallowtail butterfly</name>
    <dbReference type="NCBI Taxonomy" id="76193"/>
    <lineage>
        <taxon>Eukaryota</taxon>
        <taxon>Metazoa</taxon>
        <taxon>Ecdysozoa</taxon>
        <taxon>Arthropoda</taxon>
        <taxon>Hexapoda</taxon>
        <taxon>Insecta</taxon>
        <taxon>Pterygota</taxon>
        <taxon>Neoptera</taxon>
        <taxon>Endopterygota</taxon>
        <taxon>Lepidoptera</taxon>
        <taxon>Glossata</taxon>
        <taxon>Ditrysia</taxon>
        <taxon>Papilionoidea</taxon>
        <taxon>Papilionidae</taxon>
        <taxon>Papilioninae</taxon>
        <taxon>Papilio</taxon>
    </lineage>
</organism>
<protein>
    <submittedName>
        <fullName evidence="1">Uncharacterized protein</fullName>
    </submittedName>
</protein>
<keyword evidence="2" id="KW-1185">Reference proteome</keyword>
<name>A0A0N1INS0_PAPMA</name>
<dbReference type="EMBL" id="KQ460889">
    <property type="protein sequence ID" value="KPJ11085.1"/>
    <property type="molecule type" value="Genomic_DNA"/>
</dbReference>
<evidence type="ECO:0000313" key="1">
    <source>
        <dbReference type="EMBL" id="KPJ11085.1"/>
    </source>
</evidence>
<proteinExistence type="predicted"/>
<evidence type="ECO:0000313" key="2">
    <source>
        <dbReference type="Proteomes" id="UP000053240"/>
    </source>
</evidence>
<dbReference type="AlphaFoldDB" id="A0A0N1INS0"/>
<sequence>MHKFSLTLASAFICAEKPTQHRSEESGCERLKSTTTINMCSVPGHWCCNACGVALGRGPHKLLPLSCLEELFPLTSTSLSAQQPTTGRAERIVLASM</sequence>
<dbReference type="InParanoid" id="A0A0N1INS0"/>
<dbReference type="Proteomes" id="UP000053240">
    <property type="component" value="Unassembled WGS sequence"/>
</dbReference>
<reference evidence="1 2" key="1">
    <citation type="journal article" date="2015" name="Nat. Commun.">
        <title>Outbred genome sequencing and CRISPR/Cas9 gene editing in butterflies.</title>
        <authorList>
            <person name="Li X."/>
            <person name="Fan D."/>
            <person name="Zhang W."/>
            <person name="Liu G."/>
            <person name="Zhang L."/>
            <person name="Zhao L."/>
            <person name="Fang X."/>
            <person name="Chen L."/>
            <person name="Dong Y."/>
            <person name="Chen Y."/>
            <person name="Ding Y."/>
            <person name="Zhao R."/>
            <person name="Feng M."/>
            <person name="Zhu Y."/>
            <person name="Feng Y."/>
            <person name="Jiang X."/>
            <person name="Zhu D."/>
            <person name="Xiang H."/>
            <person name="Feng X."/>
            <person name="Li S."/>
            <person name="Wang J."/>
            <person name="Zhang G."/>
            <person name="Kronforst M.R."/>
            <person name="Wang W."/>
        </authorList>
    </citation>
    <scope>NUCLEOTIDE SEQUENCE [LARGE SCALE GENOMIC DNA]</scope>
    <source>
        <strain evidence="1">Ya'a_city_454_Pm</strain>
        <tissue evidence="1">Whole body</tissue>
    </source>
</reference>
<accession>A0A0N1INS0</accession>